<evidence type="ECO:0000256" key="3">
    <source>
        <dbReference type="ARBA" id="ARBA00023125"/>
    </source>
</evidence>
<proteinExistence type="inferred from homology"/>
<keyword evidence="4" id="KW-0804">Transcription</keyword>
<dbReference type="GO" id="GO:0003700">
    <property type="term" value="F:DNA-binding transcription factor activity"/>
    <property type="evidence" value="ECO:0007669"/>
    <property type="project" value="InterPro"/>
</dbReference>
<evidence type="ECO:0000259" key="5">
    <source>
        <dbReference type="PROSITE" id="PS50931"/>
    </source>
</evidence>
<accession>A0A3T1D9N2</accession>
<dbReference type="PANTHER" id="PTHR30126">
    <property type="entry name" value="HTH-TYPE TRANSCRIPTIONAL REGULATOR"/>
    <property type="match status" value="1"/>
</dbReference>
<evidence type="ECO:0000256" key="1">
    <source>
        <dbReference type="ARBA" id="ARBA00009437"/>
    </source>
</evidence>
<dbReference type="SUPFAM" id="SSF53850">
    <property type="entry name" value="Periplasmic binding protein-like II"/>
    <property type="match status" value="1"/>
</dbReference>
<name>A0A3T1D9N2_9BACL</name>
<dbReference type="InterPro" id="IPR005119">
    <property type="entry name" value="LysR_subst-bd"/>
</dbReference>
<dbReference type="InterPro" id="IPR000847">
    <property type="entry name" value="LysR_HTH_N"/>
</dbReference>
<dbReference type="SUPFAM" id="SSF46785">
    <property type="entry name" value="Winged helix' DNA-binding domain"/>
    <property type="match status" value="1"/>
</dbReference>
<dbReference type="PANTHER" id="PTHR30126:SF64">
    <property type="entry name" value="HTH-TYPE TRANSCRIPTIONAL REGULATOR CITR"/>
    <property type="match status" value="1"/>
</dbReference>
<gene>
    <name evidence="6" type="ORF">KCTCHS21_41780</name>
</gene>
<dbReference type="InterPro" id="IPR036390">
    <property type="entry name" value="WH_DNA-bd_sf"/>
</dbReference>
<dbReference type="Gene3D" id="3.40.190.290">
    <property type="match status" value="1"/>
</dbReference>
<dbReference type="GO" id="GO:0000976">
    <property type="term" value="F:transcription cis-regulatory region binding"/>
    <property type="evidence" value="ECO:0007669"/>
    <property type="project" value="TreeGrafter"/>
</dbReference>
<keyword evidence="7" id="KW-1185">Reference proteome</keyword>
<feature type="domain" description="HTH lysR-type" evidence="5">
    <location>
        <begin position="5"/>
        <end position="62"/>
    </location>
</feature>
<reference evidence="6 7" key="1">
    <citation type="submission" date="2019-01" db="EMBL/GenBank/DDBJ databases">
        <title>Complete genome sequence of Cohnella hallensis HS21 isolated from Korean fir (Abies koreana) rhizospheric soil.</title>
        <authorList>
            <person name="Jiang L."/>
            <person name="Kang S.W."/>
            <person name="Kim S."/>
            <person name="Jung J."/>
            <person name="Kim C.Y."/>
            <person name="Kim D.H."/>
            <person name="Kim S.W."/>
            <person name="Lee J."/>
        </authorList>
    </citation>
    <scope>NUCLEOTIDE SEQUENCE [LARGE SCALE GENOMIC DNA]</scope>
    <source>
        <strain evidence="6 7">HS21</strain>
    </source>
</reference>
<dbReference type="Proteomes" id="UP000289856">
    <property type="component" value="Chromosome"/>
</dbReference>
<dbReference type="Pfam" id="PF00126">
    <property type="entry name" value="HTH_1"/>
    <property type="match status" value="1"/>
</dbReference>
<evidence type="ECO:0000313" key="6">
    <source>
        <dbReference type="EMBL" id="BBI34779.1"/>
    </source>
</evidence>
<organism evidence="6 7">
    <name type="scientific">Cohnella abietis</name>
    <dbReference type="NCBI Taxonomy" id="2507935"/>
    <lineage>
        <taxon>Bacteria</taxon>
        <taxon>Bacillati</taxon>
        <taxon>Bacillota</taxon>
        <taxon>Bacilli</taxon>
        <taxon>Bacillales</taxon>
        <taxon>Paenibacillaceae</taxon>
        <taxon>Cohnella</taxon>
    </lineage>
</organism>
<sequence length="294" mass="32821">MTLDINMEWYRVFYWTAKTGSLTRAAERLHITQPAVSHTLKQLEGKLGGQLFFCTSKGVVLTTEGDVLFNHVEQAFSFMEIGEKRIAEMHNLNSGEINIGASDTLCKYFLLPYLEKFHIDHPGVRIRVTNRTSPETIALLKEGKIDFGIVNLPISDPKVSFRESSSLQECLVAGQAYASLANSPLTFEAITSFPLLMLEQGGSTRRFLDEYASSMNIKLLPEFELGSIDLLVQFARSGFGLAFVAREHVFEELSTEKLIEIPLEPALPARHIGIATHRGTPLSAASRRFLEMLP</sequence>
<comment type="similarity">
    <text evidence="1">Belongs to the LysR transcriptional regulatory family.</text>
</comment>
<dbReference type="AlphaFoldDB" id="A0A3T1D9N2"/>
<dbReference type="EMBL" id="AP019400">
    <property type="protein sequence ID" value="BBI34779.1"/>
    <property type="molecule type" value="Genomic_DNA"/>
</dbReference>
<evidence type="ECO:0000256" key="2">
    <source>
        <dbReference type="ARBA" id="ARBA00023015"/>
    </source>
</evidence>
<dbReference type="RefSeq" id="WP_408621726.1">
    <property type="nucleotide sequence ID" value="NZ_AP019400.1"/>
</dbReference>
<protein>
    <submittedName>
        <fullName evidence="6">LysR family transcriptional regulator</fullName>
    </submittedName>
</protein>
<keyword evidence="3" id="KW-0238">DNA-binding</keyword>
<dbReference type="Gene3D" id="1.10.10.10">
    <property type="entry name" value="Winged helix-like DNA-binding domain superfamily/Winged helix DNA-binding domain"/>
    <property type="match status" value="1"/>
</dbReference>
<dbReference type="PROSITE" id="PS50931">
    <property type="entry name" value="HTH_LYSR"/>
    <property type="match status" value="1"/>
</dbReference>
<keyword evidence="2" id="KW-0805">Transcription regulation</keyword>
<dbReference type="CDD" id="cd05466">
    <property type="entry name" value="PBP2_LTTR_substrate"/>
    <property type="match status" value="1"/>
</dbReference>
<dbReference type="PRINTS" id="PR00039">
    <property type="entry name" value="HTHLYSR"/>
</dbReference>
<dbReference type="KEGG" id="cohn:KCTCHS21_41780"/>
<evidence type="ECO:0000313" key="7">
    <source>
        <dbReference type="Proteomes" id="UP000289856"/>
    </source>
</evidence>
<dbReference type="Pfam" id="PF03466">
    <property type="entry name" value="LysR_substrate"/>
    <property type="match status" value="1"/>
</dbReference>
<evidence type="ECO:0000256" key="4">
    <source>
        <dbReference type="ARBA" id="ARBA00023163"/>
    </source>
</evidence>
<dbReference type="InterPro" id="IPR036388">
    <property type="entry name" value="WH-like_DNA-bd_sf"/>
</dbReference>